<organism evidence="8 9">
    <name type="scientific">Cymbomonas tetramitiformis</name>
    <dbReference type="NCBI Taxonomy" id="36881"/>
    <lineage>
        <taxon>Eukaryota</taxon>
        <taxon>Viridiplantae</taxon>
        <taxon>Chlorophyta</taxon>
        <taxon>Pyramimonadophyceae</taxon>
        <taxon>Pyramimonadales</taxon>
        <taxon>Pyramimonadaceae</taxon>
        <taxon>Cymbomonas</taxon>
    </lineage>
</organism>
<evidence type="ECO:0000256" key="1">
    <source>
        <dbReference type="ARBA" id="ARBA00022679"/>
    </source>
</evidence>
<dbReference type="Pfam" id="PF00066">
    <property type="entry name" value="Notch"/>
    <property type="match status" value="3"/>
</dbReference>
<evidence type="ECO:0000256" key="6">
    <source>
        <dbReference type="SAM" id="SignalP"/>
    </source>
</evidence>
<accession>A0AAE0FGB1</accession>
<evidence type="ECO:0000313" key="8">
    <source>
        <dbReference type="EMBL" id="KAK3259312.1"/>
    </source>
</evidence>
<evidence type="ECO:0000256" key="5">
    <source>
        <dbReference type="SAM" id="MobiDB-lite"/>
    </source>
</evidence>
<comment type="caution">
    <text evidence="8">The sequence shown here is derived from an EMBL/GenBank/DDBJ whole genome shotgun (WGS) entry which is preliminary data.</text>
</comment>
<keyword evidence="2" id="KW-0677">Repeat</keyword>
<feature type="signal peptide" evidence="6">
    <location>
        <begin position="1"/>
        <end position="18"/>
    </location>
</feature>
<dbReference type="GO" id="GO:0005794">
    <property type="term" value="C:Golgi apparatus"/>
    <property type="evidence" value="ECO:0007669"/>
    <property type="project" value="TreeGrafter"/>
</dbReference>
<dbReference type="AlphaFoldDB" id="A0AAE0FGB1"/>
<dbReference type="GO" id="GO:0016740">
    <property type="term" value="F:transferase activity"/>
    <property type="evidence" value="ECO:0007669"/>
    <property type="project" value="UniProtKB-KW"/>
</dbReference>
<dbReference type="InterPro" id="IPR047141">
    <property type="entry name" value="Stealth"/>
</dbReference>
<feature type="compositionally biased region" description="Pro residues" evidence="5">
    <location>
        <begin position="598"/>
        <end position="618"/>
    </location>
</feature>
<keyword evidence="3" id="KW-1015">Disulfide bond</keyword>
<feature type="chain" id="PRO_5042252491" description="LNR domain-containing protein" evidence="6">
    <location>
        <begin position="19"/>
        <end position="673"/>
    </location>
</feature>
<feature type="domain" description="LNR" evidence="7">
    <location>
        <begin position="78"/>
        <end position="115"/>
    </location>
</feature>
<dbReference type="InterPro" id="IPR000800">
    <property type="entry name" value="Notch_dom"/>
</dbReference>
<evidence type="ECO:0000256" key="4">
    <source>
        <dbReference type="ARBA" id="ARBA00023180"/>
    </source>
</evidence>
<name>A0AAE0FGB1_9CHLO</name>
<feature type="region of interest" description="Disordered" evidence="5">
    <location>
        <begin position="596"/>
        <end position="652"/>
    </location>
</feature>
<dbReference type="SMART" id="SM00004">
    <property type="entry name" value="NL"/>
    <property type="match status" value="3"/>
</dbReference>
<dbReference type="Gene3D" id="4.10.470.20">
    <property type="match status" value="2"/>
</dbReference>
<keyword evidence="9" id="KW-1185">Reference proteome</keyword>
<dbReference type="PANTHER" id="PTHR24045:SF0">
    <property type="entry name" value="N-ACETYLGLUCOSAMINE-1-PHOSPHOTRANSFERASE SUBUNITS ALPHA_BETA"/>
    <property type="match status" value="1"/>
</dbReference>
<evidence type="ECO:0000313" key="9">
    <source>
        <dbReference type="Proteomes" id="UP001190700"/>
    </source>
</evidence>
<dbReference type="PANTHER" id="PTHR24045">
    <property type="match status" value="1"/>
</dbReference>
<evidence type="ECO:0000259" key="7">
    <source>
        <dbReference type="PROSITE" id="PS50258"/>
    </source>
</evidence>
<dbReference type="Proteomes" id="UP001190700">
    <property type="component" value="Unassembled WGS sequence"/>
</dbReference>
<keyword evidence="4" id="KW-0325">Glycoprotein</keyword>
<protein>
    <recommendedName>
        <fullName evidence="7">LNR domain-containing protein</fullName>
    </recommendedName>
</protein>
<keyword evidence="1" id="KW-0808">Transferase</keyword>
<gene>
    <name evidence="8" type="ORF">CYMTET_31687</name>
</gene>
<feature type="compositionally biased region" description="Low complexity" evidence="5">
    <location>
        <begin position="633"/>
        <end position="643"/>
    </location>
</feature>
<dbReference type="EMBL" id="LGRX02018856">
    <property type="protein sequence ID" value="KAK3259312.1"/>
    <property type="molecule type" value="Genomic_DNA"/>
</dbReference>
<proteinExistence type="predicted"/>
<keyword evidence="6" id="KW-0732">Signal</keyword>
<dbReference type="PROSITE" id="PS50258">
    <property type="entry name" value="LNR"/>
    <property type="match status" value="1"/>
</dbReference>
<sequence length="673" mass="71329">MNLIVFLCCLLALPLSSAADAAGASTLVSAVAEKKAKLAAMKKLKLAQAWKIKAKLAKQGKQLEPARERKLDETGGPCLDSGCPEGWKGDGYCDSLCNNEACELDGGDCNEETYEDTYVDTNTPMCTAAGCPESWQGDGYCDDLCYIPQCTMDNGDCEHDLDSDSDTDTGTMIDTNTPQCTAAGCPEAWQGDGYCDDACYVAACDYDVLNGVEDCTGDTGGIQADGYYAKYSSCAEGKSTVVVSVNTGPSAVNLRWALIDCSVGQSCDRVAYTTWDATYMTKPEVVMTGGSGGEYTDFSTYYEEKCLASADSFNYKLALYNTGGRGWFTGTVTVQKMDGVVLVATDSSLSASEFFEQLYGPFTATGDADVSCGEGQTMLTIDVYTGPFAYANAWSLETHPGETVLLTSGTMNMQASYVHKICVESSTTSTYKLVLIGDEANGWGDGTIYVSAFERVIASGPTSSAFTREDVGPFFASSAEVSTYPYLLAAGAGTGYGEGSDDGSGETYFDGEWQPFMVKEGAPAYTKPAVNTTDRPKYLYKSSIYPGYWVIATDMYSGNMYGYVFDSSAGIPTDISVQWDTTGVNTAGIIFTEAATPTTPPTLLPTAPIAPSPTPAPTPHSTLPATLRPPPADATAAPTLTPHSPAPHPCSHPLLPLLPHPCSHSSPPPCPRR</sequence>
<evidence type="ECO:0000256" key="3">
    <source>
        <dbReference type="ARBA" id="ARBA00023157"/>
    </source>
</evidence>
<reference evidence="8 9" key="1">
    <citation type="journal article" date="2015" name="Genome Biol. Evol.">
        <title>Comparative Genomics of a Bacterivorous Green Alga Reveals Evolutionary Causalities and Consequences of Phago-Mixotrophic Mode of Nutrition.</title>
        <authorList>
            <person name="Burns J.A."/>
            <person name="Paasch A."/>
            <person name="Narechania A."/>
            <person name="Kim E."/>
        </authorList>
    </citation>
    <scope>NUCLEOTIDE SEQUENCE [LARGE SCALE GENOMIC DNA]</scope>
    <source>
        <strain evidence="8 9">PLY_AMNH</strain>
    </source>
</reference>
<evidence type="ECO:0000256" key="2">
    <source>
        <dbReference type="ARBA" id="ARBA00022737"/>
    </source>
</evidence>